<reference evidence="12 13" key="1">
    <citation type="submission" date="2018-11" db="EMBL/GenBank/DDBJ databases">
        <authorList>
            <person name="Lopez-Roques C."/>
            <person name="Donnadieu C."/>
            <person name="Bouchez O."/>
            <person name="Klopp C."/>
            <person name="Cabau C."/>
            <person name="Zahm M."/>
        </authorList>
    </citation>
    <scope>NUCLEOTIDE SEQUENCE [LARGE SCALE GENOMIC DNA]</scope>
    <source>
        <strain evidence="12">RS831</strain>
        <tissue evidence="12">Whole body</tissue>
    </source>
</reference>
<evidence type="ECO:0000313" key="13">
    <source>
        <dbReference type="Proteomes" id="UP000283210"/>
    </source>
</evidence>
<feature type="compositionally biased region" description="Basic and acidic residues" evidence="10">
    <location>
        <begin position="145"/>
        <end position="161"/>
    </location>
</feature>
<dbReference type="GO" id="GO:0008270">
    <property type="term" value="F:zinc ion binding"/>
    <property type="evidence" value="ECO:0007669"/>
    <property type="project" value="UniProtKB-KW"/>
</dbReference>
<dbReference type="InterPro" id="IPR039399">
    <property type="entry name" value="Deltex_C_sf"/>
</dbReference>
<sequence length="355" mass="39902">MLKWSKQPRNQQLYLEKSLQTWFNKRRKGLRCDVIRILEDENALIKIEPSPDVEILQKLCDEILTLKDGSTFTVESVVLGYPKPNPQTADDDSTPSTSDVSGQKRSQNDPTPASKFSPVRSLLLLDQKRFTYYSNSLQLQGASSFRDRSKMHDDESEKRSSTEGGATGGDSTEENCPICLSPFTDKKSLNCKHEFCKLCLQQAEKTSGPICPICRKVFGIIQGDQPDGSMTWTKSYVQLPGFSHCGTITITYSIPSGRQTEKHPKPGHFYSGTTRTAYLPDNKEGNEVLMLLKKAFDQKLIFTIGASRTTGYEDQVTWSNIHHKTSVYGGPDCYGYPDPNYLSRVREELKAKGIE</sequence>
<evidence type="ECO:0000256" key="4">
    <source>
        <dbReference type="ARBA" id="ARBA00022679"/>
    </source>
</evidence>
<evidence type="ECO:0000259" key="11">
    <source>
        <dbReference type="PROSITE" id="PS50089"/>
    </source>
</evidence>
<dbReference type="InterPro" id="IPR017907">
    <property type="entry name" value="Znf_RING_CS"/>
</dbReference>
<evidence type="ECO:0000256" key="6">
    <source>
        <dbReference type="ARBA" id="ARBA00022771"/>
    </source>
</evidence>
<keyword evidence="6 8" id="KW-0863">Zinc-finger</keyword>
<dbReference type="GO" id="GO:0016567">
    <property type="term" value="P:protein ubiquitination"/>
    <property type="evidence" value="ECO:0007669"/>
    <property type="project" value="UniProtKB-UniRule"/>
</dbReference>
<dbReference type="InterPro" id="IPR039398">
    <property type="entry name" value="Deltex_fam"/>
</dbReference>
<evidence type="ECO:0000256" key="10">
    <source>
        <dbReference type="SAM" id="MobiDB-lite"/>
    </source>
</evidence>
<feature type="region of interest" description="Disordered" evidence="10">
    <location>
        <begin position="79"/>
        <end position="116"/>
    </location>
</feature>
<evidence type="ECO:0000256" key="1">
    <source>
        <dbReference type="ARBA" id="ARBA00000900"/>
    </source>
</evidence>
<feature type="region of interest" description="Disordered" evidence="10">
    <location>
        <begin position="143"/>
        <end position="172"/>
    </location>
</feature>
<reference evidence="12 13" key="2">
    <citation type="submission" date="2019-01" db="EMBL/GenBank/DDBJ databases">
        <title>A chromosome length genome reference of the Java medaka (oryzias javanicus).</title>
        <authorList>
            <person name="Herpin A."/>
            <person name="Takehana Y."/>
            <person name="Naruse K."/>
            <person name="Ansai S."/>
            <person name="Kawaguchi M."/>
        </authorList>
    </citation>
    <scope>NUCLEOTIDE SEQUENCE [LARGE SCALE GENOMIC DNA]</scope>
    <source>
        <strain evidence="12">RS831</strain>
        <tissue evidence="12">Whole body</tissue>
    </source>
</reference>
<dbReference type="AlphaFoldDB" id="A0A3S2PG07"/>
<evidence type="ECO:0000256" key="5">
    <source>
        <dbReference type="ARBA" id="ARBA00022723"/>
    </source>
</evidence>
<dbReference type="UniPathway" id="UPA00143"/>
<dbReference type="GO" id="GO:0005737">
    <property type="term" value="C:cytoplasm"/>
    <property type="evidence" value="ECO:0007669"/>
    <property type="project" value="UniProtKB-SubCell"/>
</dbReference>
<feature type="domain" description="RING-type" evidence="11">
    <location>
        <begin position="176"/>
        <end position="215"/>
    </location>
</feature>
<keyword evidence="13" id="KW-1185">Reference proteome</keyword>
<dbReference type="InterPro" id="IPR013083">
    <property type="entry name" value="Znf_RING/FYVE/PHD"/>
</dbReference>
<dbReference type="OrthoDB" id="527344at2759"/>
<dbReference type="EMBL" id="CM012441">
    <property type="protein sequence ID" value="RVE72727.1"/>
    <property type="molecule type" value="Genomic_DNA"/>
</dbReference>
<proteinExistence type="inferred from homology"/>
<keyword evidence="7 9" id="KW-0862">Zinc</keyword>
<evidence type="ECO:0000256" key="3">
    <source>
        <dbReference type="ARBA" id="ARBA00009413"/>
    </source>
</evidence>
<comment type="similarity">
    <text evidence="3 9">Belongs to the Deltex family.</text>
</comment>
<evidence type="ECO:0000256" key="9">
    <source>
        <dbReference type="RuleBase" id="RU367105"/>
    </source>
</evidence>
<dbReference type="EC" id="2.3.2.27" evidence="9"/>
<organism evidence="12 13">
    <name type="scientific">Oryzias javanicus</name>
    <name type="common">Javanese ricefish</name>
    <name type="synonym">Aplocheilus javanicus</name>
    <dbReference type="NCBI Taxonomy" id="123683"/>
    <lineage>
        <taxon>Eukaryota</taxon>
        <taxon>Metazoa</taxon>
        <taxon>Chordata</taxon>
        <taxon>Craniata</taxon>
        <taxon>Vertebrata</taxon>
        <taxon>Euteleostomi</taxon>
        <taxon>Actinopterygii</taxon>
        <taxon>Neopterygii</taxon>
        <taxon>Teleostei</taxon>
        <taxon>Neoteleostei</taxon>
        <taxon>Acanthomorphata</taxon>
        <taxon>Ovalentaria</taxon>
        <taxon>Atherinomorphae</taxon>
        <taxon>Beloniformes</taxon>
        <taxon>Adrianichthyidae</taxon>
        <taxon>Oryziinae</taxon>
        <taxon>Oryzias</taxon>
    </lineage>
</organism>
<dbReference type="Pfam" id="PF18102">
    <property type="entry name" value="DTC"/>
    <property type="match status" value="1"/>
</dbReference>
<dbReference type="PROSITE" id="PS50089">
    <property type="entry name" value="ZF_RING_2"/>
    <property type="match status" value="1"/>
</dbReference>
<dbReference type="SMART" id="SM00184">
    <property type="entry name" value="RING"/>
    <property type="match status" value="1"/>
</dbReference>
<dbReference type="GO" id="GO:0061630">
    <property type="term" value="F:ubiquitin protein ligase activity"/>
    <property type="evidence" value="ECO:0007669"/>
    <property type="project" value="UniProtKB-UniRule"/>
</dbReference>
<evidence type="ECO:0000256" key="8">
    <source>
        <dbReference type="PROSITE-ProRule" id="PRU00175"/>
    </source>
</evidence>
<name>A0A3S2PG07_ORYJA</name>
<evidence type="ECO:0000256" key="2">
    <source>
        <dbReference type="ARBA" id="ARBA00004906"/>
    </source>
</evidence>
<evidence type="ECO:0000313" key="12">
    <source>
        <dbReference type="EMBL" id="RVE72727.1"/>
    </source>
</evidence>
<dbReference type="Pfam" id="PF00097">
    <property type="entry name" value="zf-C3HC4"/>
    <property type="match status" value="1"/>
</dbReference>
<accession>A0A3S2PG07</accession>
<protein>
    <recommendedName>
        <fullName evidence="9">E3 ubiquitin-protein ligase</fullName>
        <ecNumber evidence="9">2.3.2.27</ecNumber>
    </recommendedName>
</protein>
<keyword evidence="4 9" id="KW-0808">Transferase</keyword>
<dbReference type="InterPro" id="IPR039396">
    <property type="entry name" value="Deltex_C"/>
</dbReference>
<dbReference type="Proteomes" id="UP000283210">
    <property type="component" value="Chromosome 5"/>
</dbReference>
<dbReference type="InterPro" id="IPR001841">
    <property type="entry name" value="Znf_RING"/>
</dbReference>
<keyword evidence="5 9" id="KW-0479">Metal-binding</keyword>
<dbReference type="PANTHER" id="PTHR12622">
    <property type="entry name" value="DELTEX-RELATED"/>
    <property type="match status" value="1"/>
</dbReference>
<comment type="pathway">
    <text evidence="2 9">Protein modification; protein ubiquitination.</text>
</comment>
<comment type="catalytic activity">
    <reaction evidence="1 9">
        <text>S-ubiquitinyl-[E2 ubiquitin-conjugating enzyme]-L-cysteine + [acceptor protein]-L-lysine = [E2 ubiquitin-conjugating enzyme]-L-cysteine + N(6)-ubiquitinyl-[acceptor protein]-L-lysine.</text>
        <dbReference type="EC" id="2.3.2.27"/>
    </reaction>
</comment>
<evidence type="ECO:0000256" key="7">
    <source>
        <dbReference type="ARBA" id="ARBA00022833"/>
    </source>
</evidence>
<dbReference type="GO" id="GO:0007219">
    <property type="term" value="P:Notch signaling pathway"/>
    <property type="evidence" value="ECO:0007669"/>
    <property type="project" value="InterPro"/>
</dbReference>
<dbReference type="InterPro" id="IPR018957">
    <property type="entry name" value="Znf_C3HC4_RING-type"/>
</dbReference>
<keyword evidence="9" id="KW-0963">Cytoplasm</keyword>
<dbReference type="SUPFAM" id="SSF57850">
    <property type="entry name" value="RING/U-box"/>
    <property type="match status" value="1"/>
</dbReference>
<comment type="subcellular location">
    <subcellularLocation>
        <location evidence="9">Cytoplasm</location>
    </subcellularLocation>
</comment>
<dbReference type="CDD" id="cd09633">
    <property type="entry name" value="Deltex_C"/>
    <property type="match status" value="1"/>
</dbReference>
<gene>
    <name evidence="12" type="ORF">OJAV_G00041050</name>
</gene>
<dbReference type="PROSITE" id="PS00518">
    <property type="entry name" value="ZF_RING_1"/>
    <property type="match status" value="1"/>
</dbReference>
<dbReference type="Gene3D" id="3.30.390.130">
    <property type="match status" value="1"/>
</dbReference>
<dbReference type="Gene3D" id="3.30.40.10">
    <property type="entry name" value="Zinc/RING finger domain, C3HC4 (zinc finger)"/>
    <property type="match status" value="1"/>
</dbReference>